<keyword evidence="1" id="KW-0472">Membrane</keyword>
<evidence type="ECO:0000313" key="3">
    <source>
        <dbReference type="Proteomes" id="UP000275078"/>
    </source>
</evidence>
<proteinExistence type="predicted"/>
<protein>
    <submittedName>
        <fullName evidence="2">Uncharacterized protein</fullName>
    </submittedName>
</protein>
<name>A0A3N4I8E2_ASCIM</name>
<dbReference type="Proteomes" id="UP000275078">
    <property type="component" value="Unassembled WGS sequence"/>
</dbReference>
<dbReference type="AlphaFoldDB" id="A0A3N4I8E2"/>
<gene>
    <name evidence="2" type="ORF">BJ508DRAFT_91012</name>
</gene>
<accession>A0A3N4I8E2</accession>
<feature type="transmembrane region" description="Helical" evidence="1">
    <location>
        <begin position="84"/>
        <end position="107"/>
    </location>
</feature>
<dbReference type="EMBL" id="ML119672">
    <property type="protein sequence ID" value="RPA82353.1"/>
    <property type="molecule type" value="Genomic_DNA"/>
</dbReference>
<feature type="transmembrane region" description="Helical" evidence="1">
    <location>
        <begin position="113"/>
        <end position="131"/>
    </location>
</feature>
<keyword evidence="3" id="KW-1185">Reference proteome</keyword>
<feature type="transmembrane region" description="Helical" evidence="1">
    <location>
        <begin position="187"/>
        <end position="205"/>
    </location>
</feature>
<evidence type="ECO:0000256" key="1">
    <source>
        <dbReference type="SAM" id="Phobius"/>
    </source>
</evidence>
<evidence type="ECO:0000313" key="2">
    <source>
        <dbReference type="EMBL" id="RPA82353.1"/>
    </source>
</evidence>
<reference evidence="2 3" key="1">
    <citation type="journal article" date="2018" name="Nat. Ecol. Evol.">
        <title>Pezizomycetes genomes reveal the molecular basis of ectomycorrhizal truffle lifestyle.</title>
        <authorList>
            <person name="Murat C."/>
            <person name="Payen T."/>
            <person name="Noel B."/>
            <person name="Kuo A."/>
            <person name="Morin E."/>
            <person name="Chen J."/>
            <person name="Kohler A."/>
            <person name="Krizsan K."/>
            <person name="Balestrini R."/>
            <person name="Da Silva C."/>
            <person name="Montanini B."/>
            <person name="Hainaut M."/>
            <person name="Levati E."/>
            <person name="Barry K.W."/>
            <person name="Belfiori B."/>
            <person name="Cichocki N."/>
            <person name="Clum A."/>
            <person name="Dockter R.B."/>
            <person name="Fauchery L."/>
            <person name="Guy J."/>
            <person name="Iotti M."/>
            <person name="Le Tacon F."/>
            <person name="Lindquist E.A."/>
            <person name="Lipzen A."/>
            <person name="Malagnac F."/>
            <person name="Mello A."/>
            <person name="Molinier V."/>
            <person name="Miyauchi S."/>
            <person name="Poulain J."/>
            <person name="Riccioni C."/>
            <person name="Rubini A."/>
            <person name="Sitrit Y."/>
            <person name="Splivallo R."/>
            <person name="Traeger S."/>
            <person name="Wang M."/>
            <person name="Zifcakova L."/>
            <person name="Wipf D."/>
            <person name="Zambonelli A."/>
            <person name="Paolocci F."/>
            <person name="Nowrousian M."/>
            <person name="Ottonello S."/>
            <person name="Baldrian P."/>
            <person name="Spatafora J.W."/>
            <person name="Henrissat B."/>
            <person name="Nagy L.G."/>
            <person name="Aury J.M."/>
            <person name="Wincker P."/>
            <person name="Grigoriev I.V."/>
            <person name="Bonfante P."/>
            <person name="Martin F.M."/>
        </authorList>
    </citation>
    <scope>NUCLEOTIDE SEQUENCE [LARGE SCALE GENOMIC DNA]</scope>
    <source>
        <strain evidence="2 3">RN42</strain>
    </source>
</reference>
<organism evidence="2 3">
    <name type="scientific">Ascobolus immersus RN42</name>
    <dbReference type="NCBI Taxonomy" id="1160509"/>
    <lineage>
        <taxon>Eukaryota</taxon>
        <taxon>Fungi</taxon>
        <taxon>Dikarya</taxon>
        <taxon>Ascomycota</taxon>
        <taxon>Pezizomycotina</taxon>
        <taxon>Pezizomycetes</taxon>
        <taxon>Pezizales</taxon>
        <taxon>Ascobolaceae</taxon>
        <taxon>Ascobolus</taxon>
    </lineage>
</organism>
<keyword evidence="1" id="KW-1133">Transmembrane helix</keyword>
<sequence length="206" mass="23419">MIHFLYARGPRGGGFAWFSSFLHPFFGSKGNGAEPVSDRPVVGFGYYQERESWIHRWGNAFDLVYDRFSIDISVLILRKSSARLMVDGTVSTGCVYPVWSATLGLWLADFFKIFIIIHLSSSFLLHLHLLFSRGVRTQVWSHFCVFFCEHLGPFHWLGFKNGVVYTLGVSGFGRVWQALSNELGALLGRRISLLAIFAVSVVFFFY</sequence>
<keyword evidence="1" id="KW-0812">Transmembrane</keyword>